<protein>
    <recommendedName>
        <fullName evidence="2">DUF6089 domain-containing protein</fullName>
    </recommendedName>
</protein>
<dbReference type="SUPFAM" id="SSF56925">
    <property type="entry name" value="OMPA-like"/>
    <property type="match status" value="1"/>
</dbReference>
<name>A0AAU9DBY0_9BACT</name>
<accession>A0AAU9DBY0</accession>
<dbReference type="InterPro" id="IPR045743">
    <property type="entry name" value="DUF6089"/>
</dbReference>
<proteinExistence type="predicted"/>
<reference evidence="3 4" key="1">
    <citation type="submission" date="2021-12" db="EMBL/GenBank/DDBJ databases">
        <title>Genome sequencing of bacteria with rrn-lacking chromosome and rrn-plasmid.</title>
        <authorList>
            <person name="Anda M."/>
            <person name="Iwasaki W."/>
        </authorList>
    </citation>
    <scope>NUCLEOTIDE SEQUENCE [LARGE SCALE GENOMIC DNA]</scope>
    <source>
        <strain evidence="3 4">DSM 100852</strain>
    </source>
</reference>
<feature type="region of interest" description="Disordered" evidence="1">
    <location>
        <begin position="283"/>
        <end position="307"/>
    </location>
</feature>
<dbReference type="KEGG" id="fax:FUAX_23320"/>
<keyword evidence="4" id="KW-1185">Reference proteome</keyword>
<evidence type="ECO:0000259" key="2">
    <source>
        <dbReference type="Pfam" id="PF19573"/>
    </source>
</evidence>
<evidence type="ECO:0000313" key="3">
    <source>
        <dbReference type="EMBL" id="BDD09900.1"/>
    </source>
</evidence>
<dbReference type="EMBL" id="AP025314">
    <property type="protein sequence ID" value="BDD09900.1"/>
    <property type="molecule type" value="Genomic_DNA"/>
</dbReference>
<evidence type="ECO:0000313" key="4">
    <source>
        <dbReference type="Proteomes" id="UP001348817"/>
    </source>
</evidence>
<dbReference type="InterPro" id="IPR011250">
    <property type="entry name" value="OMP/PagP_B-barrel"/>
</dbReference>
<dbReference type="Proteomes" id="UP001348817">
    <property type="component" value="Chromosome"/>
</dbReference>
<dbReference type="AlphaFoldDB" id="A0AAU9DBY0"/>
<evidence type="ECO:0000256" key="1">
    <source>
        <dbReference type="SAM" id="MobiDB-lite"/>
    </source>
</evidence>
<dbReference type="Pfam" id="PF19573">
    <property type="entry name" value="DUF6089"/>
    <property type="match status" value="1"/>
</dbReference>
<sequence>MKRLLLLLFLLGFFTYDGVSQSFVRKAGSSPLEVTVGVGSSTYYGDLADDAPYNNFGSNINLGMRYRVFPHVKVGFDASLISLSGQDLYEERGLSFNSINYEFAGILQAELFDNNAKDRSSTRKSIIPYGFVGVGALMFNPTVKVDGTSYDLRDFQTNGEEYEKFAMVVPLGVGVKYEINPQFSLGIEFTYRAVFTDYLDDVSKAEYRSINSFQNLEGEEQQIAMLLAYGKQAANFITAANNGDIDKTKDFTYGGFVRGNPDNDDAYTTTAVRLTYNFAKGTYKRRPKRPGRYKPPKRRKPKRRRRR</sequence>
<dbReference type="RefSeq" id="WP_338391484.1">
    <property type="nucleotide sequence ID" value="NZ_AP025314.1"/>
</dbReference>
<gene>
    <name evidence="3" type="ORF">FUAX_23320</name>
</gene>
<feature type="domain" description="DUF6089" evidence="2">
    <location>
        <begin position="33"/>
        <end position="219"/>
    </location>
</feature>
<organism evidence="3 4">
    <name type="scientific">Fulvitalea axinellae</name>
    <dbReference type="NCBI Taxonomy" id="1182444"/>
    <lineage>
        <taxon>Bacteria</taxon>
        <taxon>Pseudomonadati</taxon>
        <taxon>Bacteroidota</taxon>
        <taxon>Cytophagia</taxon>
        <taxon>Cytophagales</taxon>
        <taxon>Persicobacteraceae</taxon>
        <taxon>Fulvitalea</taxon>
    </lineage>
</organism>